<keyword evidence="1" id="KW-0472">Membrane</keyword>
<evidence type="ECO:0000256" key="1">
    <source>
        <dbReference type="SAM" id="Phobius"/>
    </source>
</evidence>
<sequence>MFLPQFTTGTGSLSMQILILGLMLSCFALLVNSIFSIIFSKFGKLVGNKLNLGRHIEGLLGFIFLGLATRLATSK</sequence>
<keyword evidence="1" id="KW-1133">Transmembrane helix</keyword>
<dbReference type="Proteomes" id="UP001203423">
    <property type="component" value="Unassembled WGS sequence"/>
</dbReference>
<evidence type="ECO:0008006" key="4">
    <source>
        <dbReference type="Google" id="ProtNLM"/>
    </source>
</evidence>
<feature type="transmembrane region" description="Helical" evidence="1">
    <location>
        <begin position="52"/>
        <end position="72"/>
    </location>
</feature>
<name>A0ABT0LIT1_9GAMM</name>
<reference evidence="2 3" key="1">
    <citation type="submission" date="2022-01" db="EMBL/GenBank/DDBJ databases">
        <title>Whole genome-based taxonomy of the Shewanellaceae.</title>
        <authorList>
            <person name="Martin-Rodriguez A.J."/>
        </authorList>
    </citation>
    <scope>NUCLEOTIDE SEQUENCE [LARGE SCALE GENOMIC DNA]</scope>
    <source>
        <strain evidence="2 3">DSM 17177</strain>
    </source>
</reference>
<comment type="caution">
    <text evidence="2">The sequence shown here is derived from an EMBL/GenBank/DDBJ whole genome shotgun (WGS) entry which is preliminary data.</text>
</comment>
<keyword evidence="3" id="KW-1185">Reference proteome</keyword>
<proteinExistence type="predicted"/>
<keyword evidence="1" id="KW-0812">Transmembrane</keyword>
<accession>A0ABT0LIT1</accession>
<protein>
    <recommendedName>
        <fullName evidence="4">LysE family translocator</fullName>
    </recommendedName>
</protein>
<evidence type="ECO:0000313" key="3">
    <source>
        <dbReference type="Proteomes" id="UP001203423"/>
    </source>
</evidence>
<gene>
    <name evidence="2" type="ORF">L2764_24795</name>
</gene>
<feature type="transmembrane region" description="Helical" evidence="1">
    <location>
        <begin position="15"/>
        <end position="40"/>
    </location>
</feature>
<evidence type="ECO:0000313" key="2">
    <source>
        <dbReference type="EMBL" id="MCL1127604.1"/>
    </source>
</evidence>
<dbReference type="EMBL" id="JAKIKS010000179">
    <property type="protein sequence ID" value="MCL1127604.1"/>
    <property type="molecule type" value="Genomic_DNA"/>
</dbReference>
<organism evidence="2 3">
    <name type="scientific">Shewanella surugensis</name>
    <dbReference type="NCBI Taxonomy" id="212020"/>
    <lineage>
        <taxon>Bacteria</taxon>
        <taxon>Pseudomonadati</taxon>
        <taxon>Pseudomonadota</taxon>
        <taxon>Gammaproteobacteria</taxon>
        <taxon>Alteromonadales</taxon>
        <taxon>Shewanellaceae</taxon>
        <taxon>Shewanella</taxon>
    </lineage>
</organism>